<keyword evidence="5 7" id="KW-0560">Oxidoreductase</keyword>
<feature type="domain" description="Alcohol dehydrogenase-like N-terminal" evidence="6">
    <location>
        <begin position="57"/>
        <end position="133"/>
    </location>
</feature>
<dbReference type="GO" id="GO:0003939">
    <property type="term" value="F:L-iditol 2-dehydrogenase (NAD+) activity"/>
    <property type="evidence" value="ECO:0007669"/>
    <property type="project" value="UniProtKB-EC"/>
</dbReference>
<comment type="similarity">
    <text evidence="2">Belongs to the zinc-containing alcohol dehydrogenase family.</text>
</comment>
<reference evidence="7 8" key="1">
    <citation type="submission" date="2020-08" db="EMBL/GenBank/DDBJ databases">
        <title>Sequencing the genomes of 1000 actinobacteria strains.</title>
        <authorList>
            <person name="Klenk H.-P."/>
        </authorList>
    </citation>
    <scope>NUCLEOTIDE SEQUENCE [LARGE SCALE GENOMIC DNA]</scope>
    <source>
        <strain evidence="7 8">DSM 41654</strain>
    </source>
</reference>
<dbReference type="Pfam" id="PF08240">
    <property type="entry name" value="ADH_N"/>
    <property type="match status" value="1"/>
</dbReference>
<dbReference type="PANTHER" id="PTHR43350">
    <property type="entry name" value="NAD-DEPENDENT ALCOHOL DEHYDROGENASE"/>
    <property type="match status" value="1"/>
</dbReference>
<dbReference type="GO" id="GO:0046872">
    <property type="term" value="F:metal ion binding"/>
    <property type="evidence" value="ECO:0007669"/>
    <property type="project" value="UniProtKB-KW"/>
</dbReference>
<dbReference type="SUPFAM" id="SSF50129">
    <property type="entry name" value="GroES-like"/>
    <property type="match status" value="1"/>
</dbReference>
<dbReference type="Gene3D" id="3.90.180.10">
    <property type="entry name" value="Medium-chain alcohol dehydrogenases, catalytic domain"/>
    <property type="match status" value="1"/>
</dbReference>
<keyword evidence="4" id="KW-0862">Zinc</keyword>
<evidence type="ECO:0000313" key="8">
    <source>
        <dbReference type="Proteomes" id="UP000540506"/>
    </source>
</evidence>
<dbReference type="EC" id="1.1.1.103" evidence="7"/>
<dbReference type="SUPFAM" id="SSF51735">
    <property type="entry name" value="NAD(P)-binding Rossmann-fold domains"/>
    <property type="match status" value="1"/>
</dbReference>
<gene>
    <name evidence="7" type="ORF">FHR34_000084</name>
</gene>
<sequence>MNAAALGTALDAPVGTLTAGETAGVARDVPTTMKAVELLAPRTPVLSTVAVPGVPEDGLLLKTRCVSICSTDISYFEGHLYPEAYPVILGHEYLGEVVQIGDRFDNSTDISVGDRIVYWGQTDFGGFAEYRSVRPIFSGQTKSDVFWADRYFHDDRMASAVKVPDDLDDLHASLIEPTTGALRSLLTNPPAPGDRVLVLGAGPIGVIAGSVIRRLFAPAQVISVDLNKHRNAFAESQFSQRSYVPEEFDESVPVNTLDYVFDTLPTVHVDDDEKDPRRIAMRKLAPRGKYVLYGASQEMQKFDTWLMLAKGINITAAPFDVHSFPMHRSANVIASAMHMLRSGIVDAAALQTQVCKFGDYDQLIEILRTYRTTQHLKTVVDFR</sequence>
<dbReference type="PANTHER" id="PTHR43350:SF19">
    <property type="entry name" value="D-GULOSIDE 3-DEHYDROGENASE"/>
    <property type="match status" value="1"/>
</dbReference>
<dbReference type="Gene3D" id="3.40.50.720">
    <property type="entry name" value="NAD(P)-binding Rossmann-like Domain"/>
    <property type="match status" value="1"/>
</dbReference>
<dbReference type="EC" id="1.1.1.14" evidence="7"/>
<dbReference type="AlphaFoldDB" id="A0A7W7VSE5"/>
<dbReference type="EMBL" id="JACHJV010000001">
    <property type="protein sequence ID" value="MBB4921091.1"/>
    <property type="molecule type" value="Genomic_DNA"/>
</dbReference>
<evidence type="ECO:0000256" key="2">
    <source>
        <dbReference type="ARBA" id="ARBA00008072"/>
    </source>
</evidence>
<comment type="cofactor">
    <cofactor evidence="1">
        <name>Zn(2+)</name>
        <dbReference type="ChEBI" id="CHEBI:29105"/>
    </cofactor>
</comment>
<comment type="caution">
    <text evidence="7">The sequence shown here is derived from an EMBL/GenBank/DDBJ whole genome shotgun (WGS) entry which is preliminary data.</text>
</comment>
<evidence type="ECO:0000256" key="4">
    <source>
        <dbReference type="ARBA" id="ARBA00022833"/>
    </source>
</evidence>
<dbReference type="Proteomes" id="UP000540506">
    <property type="component" value="Unassembled WGS sequence"/>
</dbReference>
<dbReference type="InterPro" id="IPR013154">
    <property type="entry name" value="ADH-like_N"/>
</dbReference>
<keyword evidence="8" id="KW-1185">Reference proteome</keyword>
<name>A0A7W7VSE5_KITKI</name>
<evidence type="ECO:0000259" key="6">
    <source>
        <dbReference type="Pfam" id="PF08240"/>
    </source>
</evidence>
<dbReference type="InterPro" id="IPR036291">
    <property type="entry name" value="NAD(P)-bd_dom_sf"/>
</dbReference>
<keyword evidence="3" id="KW-0479">Metal-binding</keyword>
<dbReference type="RefSeq" id="WP_221521426.1">
    <property type="nucleotide sequence ID" value="NZ_JACHJV010000001.1"/>
</dbReference>
<proteinExistence type="inferred from homology"/>
<evidence type="ECO:0000256" key="1">
    <source>
        <dbReference type="ARBA" id="ARBA00001947"/>
    </source>
</evidence>
<organism evidence="7 8">
    <name type="scientific">Kitasatospora kifunensis</name>
    <name type="common">Streptomyces kifunensis</name>
    <dbReference type="NCBI Taxonomy" id="58351"/>
    <lineage>
        <taxon>Bacteria</taxon>
        <taxon>Bacillati</taxon>
        <taxon>Actinomycetota</taxon>
        <taxon>Actinomycetes</taxon>
        <taxon>Kitasatosporales</taxon>
        <taxon>Streptomycetaceae</taxon>
        <taxon>Kitasatospora</taxon>
    </lineage>
</organism>
<evidence type="ECO:0000256" key="5">
    <source>
        <dbReference type="ARBA" id="ARBA00023002"/>
    </source>
</evidence>
<evidence type="ECO:0000256" key="3">
    <source>
        <dbReference type="ARBA" id="ARBA00022723"/>
    </source>
</evidence>
<evidence type="ECO:0000313" key="7">
    <source>
        <dbReference type="EMBL" id="MBB4921091.1"/>
    </source>
</evidence>
<protein>
    <submittedName>
        <fullName evidence="7">L-iditol 2-dehydrogenase/threonine 3-dehydrogenase</fullName>
        <ecNumber evidence="7">1.1.1.103</ecNumber>
        <ecNumber evidence="7">1.1.1.14</ecNumber>
    </submittedName>
</protein>
<accession>A0A7W7VSE5</accession>
<dbReference type="GO" id="GO:0008743">
    <property type="term" value="F:L-threonine 3-dehydrogenase activity"/>
    <property type="evidence" value="ECO:0007669"/>
    <property type="project" value="UniProtKB-EC"/>
</dbReference>
<dbReference type="InterPro" id="IPR011032">
    <property type="entry name" value="GroES-like_sf"/>
</dbReference>